<accession>A0ABN4LLK9</accession>
<keyword evidence="1" id="KW-0175">Coiled coil</keyword>
<dbReference type="RefSeq" id="WP_057791339.1">
    <property type="nucleotide sequence ID" value="NZ_CP013926.1"/>
</dbReference>
<evidence type="ECO:0000313" key="2">
    <source>
        <dbReference type="EMBL" id="AMJ74698.1"/>
    </source>
</evidence>
<protein>
    <submittedName>
        <fullName evidence="2">Uncharacterized protein</fullName>
    </submittedName>
</protein>
<organism evidence="2 3">
    <name type="scientific">Alteromonas stellipolaris</name>
    <dbReference type="NCBI Taxonomy" id="233316"/>
    <lineage>
        <taxon>Bacteria</taxon>
        <taxon>Pseudomonadati</taxon>
        <taxon>Pseudomonadota</taxon>
        <taxon>Gammaproteobacteria</taxon>
        <taxon>Alteromonadales</taxon>
        <taxon>Alteromonadaceae</taxon>
        <taxon>Alteromonas/Salinimonas group</taxon>
        <taxon>Alteromonas</taxon>
    </lineage>
</organism>
<evidence type="ECO:0000256" key="1">
    <source>
        <dbReference type="SAM" id="Coils"/>
    </source>
</evidence>
<evidence type="ECO:0000313" key="3">
    <source>
        <dbReference type="Proteomes" id="UP000056750"/>
    </source>
</evidence>
<proteinExistence type="predicted"/>
<gene>
    <name evidence="2" type="ORF">AVL57_12450</name>
</gene>
<feature type="coiled-coil region" evidence="1">
    <location>
        <begin position="223"/>
        <end position="271"/>
    </location>
</feature>
<reference evidence="2 3" key="1">
    <citation type="submission" date="2015-12" db="EMBL/GenBank/DDBJ databases">
        <title>Intraspecies pangenome expansion in the marine bacterium Alteromonas.</title>
        <authorList>
            <person name="Lopez-Perez M."/>
            <person name="Rodriguez-Valera F."/>
        </authorList>
    </citation>
    <scope>NUCLEOTIDE SEQUENCE [LARGE SCALE GENOMIC DNA]</scope>
    <source>
        <strain evidence="2 3">LMG 21861</strain>
    </source>
</reference>
<dbReference type="Proteomes" id="UP000056750">
    <property type="component" value="Chromosome"/>
</dbReference>
<name>A0ABN4LLK9_9ALTE</name>
<dbReference type="EMBL" id="CP013926">
    <property type="protein sequence ID" value="AMJ74698.1"/>
    <property type="molecule type" value="Genomic_DNA"/>
</dbReference>
<sequence>MKKWAFYKEGEEWRKIGLYAALSKEKEEPGQWRRRTYYSTHSPASVRLRMHIRESSKGTFSFAYNRGQEAEIERLGGGESLVHYLYKIAISELSHTTLKLSNLNEDVTVQFINSQTERRVHIDDRYYDLDVFVKFTSQSKYQLKWNGELAIEVHNTNPVIGQKLKDLKALRIPVIEVSVNKKFAYKTPEEYSTPKLEREYINFLKGRLSEYLWSKVLSDPKSIDYLENENFELIKNIKKLREQLDHSKALLEKERENVLDSKSRLKRVNSELIEKDKLVSKLRTQVEGLKTMGVFRFLWFKLAGR</sequence>
<keyword evidence="3" id="KW-1185">Reference proteome</keyword>